<proteinExistence type="predicted"/>
<reference evidence="1" key="1">
    <citation type="submission" date="2020-05" db="EMBL/GenBank/DDBJ databases">
        <authorList>
            <person name="Chiriac C."/>
            <person name="Salcher M."/>
            <person name="Ghai R."/>
            <person name="Kavagutti S V."/>
        </authorList>
    </citation>
    <scope>NUCLEOTIDE SEQUENCE</scope>
</reference>
<protein>
    <submittedName>
        <fullName evidence="1">Unannotated protein</fullName>
    </submittedName>
</protein>
<accession>A0A6J7UI47</accession>
<dbReference type="EMBL" id="CAFBQV010000121">
    <property type="protein sequence ID" value="CAB5065511.1"/>
    <property type="molecule type" value="Genomic_DNA"/>
</dbReference>
<dbReference type="AlphaFoldDB" id="A0A6J7UI47"/>
<organism evidence="1">
    <name type="scientific">freshwater metagenome</name>
    <dbReference type="NCBI Taxonomy" id="449393"/>
    <lineage>
        <taxon>unclassified sequences</taxon>
        <taxon>metagenomes</taxon>
        <taxon>ecological metagenomes</taxon>
    </lineage>
</organism>
<sequence>MRYSVSLRAEGDRVIELAEVVEFADAVAIHSGIASGVNTMSYGAQLVVEATDSGSAVKSAVELFNIAVQRASMPIWPITEVEVLAEDDDYEDYPGESE</sequence>
<name>A0A6J7UI47_9ZZZZ</name>
<evidence type="ECO:0000313" key="1">
    <source>
        <dbReference type="EMBL" id="CAB5065511.1"/>
    </source>
</evidence>
<gene>
    <name evidence="1" type="ORF">UFOPK4345_00822</name>
</gene>